<comment type="similarity">
    <text evidence="2">Belongs to the UPF0410 family.</text>
</comment>
<keyword evidence="3" id="KW-1003">Cell membrane</keyword>
<evidence type="ECO:0000313" key="9">
    <source>
        <dbReference type="Proteomes" id="UP000094296"/>
    </source>
</evidence>
<accession>A0A1E5G601</accession>
<dbReference type="OrthoDB" id="1632160at2"/>
<keyword evidence="9" id="KW-1185">Reference proteome</keyword>
<evidence type="ECO:0000256" key="6">
    <source>
        <dbReference type="ARBA" id="ARBA00023136"/>
    </source>
</evidence>
<comment type="caution">
    <text evidence="8">The sequence shown here is derived from an EMBL/GenBank/DDBJ whole genome shotgun (WGS) entry which is preliminary data.</text>
</comment>
<dbReference type="Pfam" id="PF04226">
    <property type="entry name" value="Transgly_assoc"/>
    <property type="match status" value="1"/>
</dbReference>
<keyword evidence="4 7" id="KW-0812">Transmembrane</keyword>
<evidence type="ECO:0000313" key="8">
    <source>
        <dbReference type="EMBL" id="OEF98194.1"/>
    </source>
</evidence>
<comment type="subcellular location">
    <subcellularLocation>
        <location evidence="1">Cell membrane</location>
        <topology evidence="1">Multi-pass membrane protein</topology>
    </subcellularLocation>
</comment>
<feature type="transmembrane region" description="Helical" evidence="7">
    <location>
        <begin position="56"/>
        <end position="77"/>
    </location>
</feature>
<evidence type="ECO:0000256" key="5">
    <source>
        <dbReference type="ARBA" id="ARBA00022989"/>
    </source>
</evidence>
<feature type="transmembrane region" description="Helical" evidence="7">
    <location>
        <begin position="28"/>
        <end position="49"/>
    </location>
</feature>
<dbReference type="GO" id="GO:0005886">
    <property type="term" value="C:plasma membrane"/>
    <property type="evidence" value="ECO:0007669"/>
    <property type="project" value="UniProtKB-SubCell"/>
</dbReference>
<evidence type="ECO:0000256" key="1">
    <source>
        <dbReference type="ARBA" id="ARBA00004651"/>
    </source>
</evidence>
<dbReference type="PANTHER" id="PTHR33884:SF3">
    <property type="entry name" value="UPF0410 PROTEIN YMGE"/>
    <property type="match status" value="1"/>
</dbReference>
<dbReference type="InterPro" id="IPR036259">
    <property type="entry name" value="MFS_trans_sf"/>
</dbReference>
<organism evidence="8 9">
    <name type="scientific">Desulfuribacillus alkaliarsenatis</name>
    <dbReference type="NCBI Taxonomy" id="766136"/>
    <lineage>
        <taxon>Bacteria</taxon>
        <taxon>Bacillati</taxon>
        <taxon>Bacillota</taxon>
        <taxon>Desulfuribacillia</taxon>
        <taxon>Desulfuribacillales</taxon>
        <taxon>Desulfuribacillaceae</taxon>
        <taxon>Desulfuribacillus</taxon>
    </lineage>
</organism>
<evidence type="ECO:0000256" key="7">
    <source>
        <dbReference type="SAM" id="Phobius"/>
    </source>
</evidence>
<dbReference type="InterPro" id="IPR007341">
    <property type="entry name" value="Transgly_assoc"/>
</dbReference>
<dbReference type="Proteomes" id="UP000094296">
    <property type="component" value="Unassembled WGS sequence"/>
</dbReference>
<dbReference type="SUPFAM" id="SSF103473">
    <property type="entry name" value="MFS general substrate transporter"/>
    <property type="match status" value="1"/>
</dbReference>
<keyword evidence="5 7" id="KW-1133">Transmembrane helix</keyword>
<sequence>MNFIWFLIIGLIAGWAAGKIMQGSSFGVGGNIIVGVIGAFIGGFLFDLLGFTTYGLIGSIITATIGAVLLLFIVNMVRHGEARVDKDNRE</sequence>
<dbReference type="EMBL" id="MIJE01000001">
    <property type="protein sequence ID" value="OEF98194.1"/>
    <property type="molecule type" value="Genomic_DNA"/>
</dbReference>
<gene>
    <name evidence="8" type="ORF">BHF68_00450</name>
</gene>
<protein>
    <submittedName>
        <fullName evidence="8">Transglycosylase</fullName>
    </submittedName>
</protein>
<keyword evidence="6 7" id="KW-0472">Membrane</keyword>
<dbReference type="PANTHER" id="PTHR33884">
    <property type="entry name" value="UPF0410 PROTEIN YMGE"/>
    <property type="match status" value="1"/>
</dbReference>
<proteinExistence type="inferred from homology"/>
<name>A0A1E5G601_9FIRM</name>
<reference evidence="8 9" key="1">
    <citation type="submission" date="2016-09" db="EMBL/GenBank/DDBJ databases">
        <title>Draft genome sequence for the type strain of Desulfuribacillus alkaliarsenatis AHT28, an obligately anaerobic, sulfidogenic bacterium isolated from Russian soda lake sediments.</title>
        <authorList>
            <person name="Abin C.A."/>
            <person name="Hollibaugh J.T."/>
        </authorList>
    </citation>
    <scope>NUCLEOTIDE SEQUENCE [LARGE SCALE GENOMIC DNA]</scope>
    <source>
        <strain evidence="8 9">AHT28</strain>
    </source>
</reference>
<dbReference type="RefSeq" id="WP_069641686.1">
    <property type="nucleotide sequence ID" value="NZ_MIJE01000001.1"/>
</dbReference>
<evidence type="ECO:0000256" key="3">
    <source>
        <dbReference type="ARBA" id="ARBA00022475"/>
    </source>
</evidence>
<dbReference type="AlphaFoldDB" id="A0A1E5G601"/>
<dbReference type="STRING" id="766136.BHF68_00450"/>
<evidence type="ECO:0000256" key="4">
    <source>
        <dbReference type="ARBA" id="ARBA00022692"/>
    </source>
</evidence>
<evidence type="ECO:0000256" key="2">
    <source>
        <dbReference type="ARBA" id="ARBA00011006"/>
    </source>
</evidence>